<reference evidence="1 2" key="1">
    <citation type="submission" date="2018-10" db="EMBL/GenBank/DDBJ databases">
        <title>Natronolimnobius sp. XQ-INN 246 isolated from Inner Mongolia Autonomous Region of China.</title>
        <authorList>
            <person name="Xue Q."/>
        </authorList>
    </citation>
    <scope>NUCLEOTIDE SEQUENCE [LARGE SCALE GENOMIC DNA]</scope>
    <source>
        <strain evidence="1 2">XQ-INN 246</strain>
    </source>
</reference>
<comment type="caution">
    <text evidence="1">The sequence shown here is derived from an EMBL/GenBank/DDBJ whole genome shotgun (WGS) entry which is preliminary data.</text>
</comment>
<evidence type="ECO:0000313" key="2">
    <source>
        <dbReference type="Proteomes" id="UP000318864"/>
    </source>
</evidence>
<accession>A0A4S3TK55</accession>
<dbReference type="EMBL" id="RBZW01000032">
    <property type="protein sequence ID" value="THE64499.1"/>
    <property type="molecule type" value="Genomic_DNA"/>
</dbReference>
<dbReference type="AlphaFoldDB" id="A0A4S3TK55"/>
<evidence type="ECO:0008006" key="3">
    <source>
        <dbReference type="Google" id="ProtNLM"/>
    </source>
</evidence>
<gene>
    <name evidence="1" type="ORF">D8Y22_12715</name>
</gene>
<proteinExistence type="predicted"/>
<name>A0A4S3TK55_9EURY</name>
<dbReference type="OrthoDB" id="189700at2157"/>
<organism evidence="1 2">
    <name type="scientific">Salinadaptatus halalkaliphilus</name>
    <dbReference type="NCBI Taxonomy" id="2419781"/>
    <lineage>
        <taxon>Archaea</taxon>
        <taxon>Methanobacteriati</taxon>
        <taxon>Methanobacteriota</taxon>
        <taxon>Stenosarchaea group</taxon>
        <taxon>Halobacteria</taxon>
        <taxon>Halobacteriales</taxon>
        <taxon>Natrialbaceae</taxon>
        <taxon>Salinadaptatus</taxon>
    </lineage>
</organism>
<protein>
    <recommendedName>
        <fullName evidence="3">Small CPxCG-related zinc finger protein</fullName>
    </recommendedName>
</protein>
<evidence type="ECO:0000313" key="1">
    <source>
        <dbReference type="EMBL" id="THE64499.1"/>
    </source>
</evidence>
<dbReference type="RefSeq" id="WP_141465065.1">
    <property type="nucleotide sequence ID" value="NZ_RBZW01000032.1"/>
</dbReference>
<keyword evidence="2" id="KW-1185">Reference proteome</keyword>
<sequence length="98" mass="10857">MMRLEQAPNGTRCLTCGSHVTPQFRRGYGDENDRAHRCPTCDNYERLAEGSAAGQHVPLPDPLEDPSRFNSTLEDLPTQVRSVIESRAVATDGGEDRE</sequence>
<dbReference type="Pfam" id="PF24444">
    <property type="entry name" value="DUF7563"/>
    <property type="match status" value="1"/>
</dbReference>
<dbReference type="InterPro" id="IPR055985">
    <property type="entry name" value="DUF7563"/>
</dbReference>
<dbReference type="Proteomes" id="UP000318864">
    <property type="component" value="Unassembled WGS sequence"/>
</dbReference>